<dbReference type="PANTHER" id="PTHR11177:SF397">
    <property type="entry name" value="CHITINASE"/>
    <property type="match status" value="1"/>
</dbReference>
<proteinExistence type="inferred from homology"/>
<dbReference type="OrthoDB" id="73875at2759"/>
<feature type="domain" description="GH18" evidence="3">
    <location>
        <begin position="1"/>
        <end position="129"/>
    </location>
</feature>
<comment type="caution">
    <text evidence="4">The sequence shown here is derived from an EMBL/GenBank/DDBJ whole genome shotgun (WGS) entry which is preliminary data.</text>
</comment>
<keyword evidence="5" id="KW-1185">Reference proteome</keyword>
<gene>
    <name evidence="4" type="ORF">N7472_003194</name>
</gene>
<accession>A0A9W9MSM1</accession>
<protein>
    <recommendedName>
        <fullName evidence="2">chitinase</fullName>
        <ecNumber evidence="2">3.2.1.14</ecNumber>
    </recommendedName>
</protein>
<sequence>MVKSVRLSQWSIDHLILLSTVDRTSENWCRHLHSSIVSEILISVNAGTLAYFENQDITKSQKRDMIHDKEVAVKYIVFDDDQWVCFDNNETFKQKVDWADSVGLGGVMIWSIDQDDNDFSALASLLGRSPGDFDSITKRFEVTDTGDWASMNGQKCVEPDCAMNPACATGYRLPPCSNSKSFQDGRSGSKSRVICCLVDVMSESCAWRDGESSRSCHGQYHAGEVTLFHSVTRLQTATGPAFRLPVIQLEHT</sequence>
<dbReference type="Proteomes" id="UP001150879">
    <property type="component" value="Unassembled WGS sequence"/>
</dbReference>
<dbReference type="InterPro" id="IPR001223">
    <property type="entry name" value="Glyco_hydro18_cat"/>
</dbReference>
<dbReference type="EC" id="3.2.1.14" evidence="2"/>
<organism evidence="4 5">
    <name type="scientific">Penicillium cf. griseofulvum</name>
    <dbReference type="NCBI Taxonomy" id="2972120"/>
    <lineage>
        <taxon>Eukaryota</taxon>
        <taxon>Fungi</taxon>
        <taxon>Dikarya</taxon>
        <taxon>Ascomycota</taxon>
        <taxon>Pezizomycotina</taxon>
        <taxon>Eurotiomycetes</taxon>
        <taxon>Eurotiomycetidae</taxon>
        <taxon>Eurotiales</taxon>
        <taxon>Aspergillaceae</taxon>
        <taxon>Penicillium</taxon>
    </lineage>
</organism>
<name>A0A9W9MSM1_9EURO</name>
<dbReference type="InterPro" id="IPR017853">
    <property type="entry name" value="GH"/>
</dbReference>
<evidence type="ECO:0000259" key="3">
    <source>
        <dbReference type="PROSITE" id="PS51910"/>
    </source>
</evidence>
<dbReference type="SUPFAM" id="SSF51445">
    <property type="entry name" value="(Trans)glycosidases"/>
    <property type="match status" value="1"/>
</dbReference>
<comment type="similarity">
    <text evidence="1">Belongs to the glycosyl hydrolase 18 family. Chitinase class V subfamily.</text>
</comment>
<evidence type="ECO:0000256" key="1">
    <source>
        <dbReference type="ARBA" id="ARBA00008682"/>
    </source>
</evidence>
<dbReference type="Gene3D" id="3.20.20.80">
    <property type="entry name" value="Glycosidases"/>
    <property type="match status" value="1"/>
</dbReference>
<dbReference type="GO" id="GO:0005975">
    <property type="term" value="P:carbohydrate metabolic process"/>
    <property type="evidence" value="ECO:0007669"/>
    <property type="project" value="InterPro"/>
</dbReference>
<dbReference type="GO" id="GO:0008843">
    <property type="term" value="F:endochitinase activity"/>
    <property type="evidence" value="ECO:0007669"/>
    <property type="project" value="UniProtKB-EC"/>
</dbReference>
<evidence type="ECO:0000313" key="4">
    <source>
        <dbReference type="EMBL" id="KAJ5206746.1"/>
    </source>
</evidence>
<dbReference type="Pfam" id="PF00704">
    <property type="entry name" value="Glyco_hydro_18"/>
    <property type="match status" value="1"/>
</dbReference>
<dbReference type="Gene3D" id="3.10.50.10">
    <property type="match status" value="1"/>
</dbReference>
<evidence type="ECO:0000313" key="5">
    <source>
        <dbReference type="Proteomes" id="UP001150879"/>
    </source>
</evidence>
<dbReference type="PROSITE" id="PS51910">
    <property type="entry name" value="GH18_2"/>
    <property type="match status" value="1"/>
</dbReference>
<dbReference type="EMBL" id="JAPQKP010000002">
    <property type="protein sequence ID" value="KAJ5206746.1"/>
    <property type="molecule type" value="Genomic_DNA"/>
</dbReference>
<dbReference type="InterPro" id="IPR050314">
    <property type="entry name" value="Glycosyl_Hydrlase_18"/>
</dbReference>
<reference evidence="4" key="1">
    <citation type="submission" date="2022-11" db="EMBL/GenBank/DDBJ databases">
        <authorList>
            <person name="Petersen C."/>
        </authorList>
    </citation>
    <scope>NUCLEOTIDE SEQUENCE</scope>
    <source>
        <strain evidence="4">IBT 16849</strain>
    </source>
</reference>
<dbReference type="InterPro" id="IPR029070">
    <property type="entry name" value="Chitinase_insertion_sf"/>
</dbReference>
<dbReference type="PANTHER" id="PTHR11177">
    <property type="entry name" value="CHITINASE"/>
    <property type="match status" value="1"/>
</dbReference>
<dbReference type="AlphaFoldDB" id="A0A9W9MSM1"/>
<reference evidence="4" key="2">
    <citation type="journal article" date="2023" name="IMA Fungus">
        <title>Comparative genomic study of the Penicillium genus elucidates a diverse pangenome and 15 lateral gene transfer events.</title>
        <authorList>
            <person name="Petersen C."/>
            <person name="Sorensen T."/>
            <person name="Nielsen M.R."/>
            <person name="Sondergaard T.E."/>
            <person name="Sorensen J.L."/>
            <person name="Fitzpatrick D.A."/>
            <person name="Frisvad J.C."/>
            <person name="Nielsen K.L."/>
        </authorList>
    </citation>
    <scope>NUCLEOTIDE SEQUENCE</scope>
    <source>
        <strain evidence="4">IBT 16849</strain>
    </source>
</reference>
<evidence type="ECO:0000256" key="2">
    <source>
        <dbReference type="ARBA" id="ARBA00012729"/>
    </source>
</evidence>